<dbReference type="PANTHER" id="PTHR34573">
    <property type="entry name" value="VKC DOMAIN-CONTAINING PROTEIN"/>
    <property type="match status" value="1"/>
</dbReference>
<dbReference type="SUPFAM" id="SSF52833">
    <property type="entry name" value="Thioredoxin-like"/>
    <property type="match status" value="1"/>
</dbReference>
<dbReference type="GO" id="GO:0016020">
    <property type="term" value="C:membrane"/>
    <property type="evidence" value="ECO:0007669"/>
    <property type="project" value="UniProtKB-SubCell"/>
</dbReference>
<comment type="subcellular location">
    <subcellularLocation>
        <location evidence="1">Membrane</location>
        <topology evidence="1">Multi-pass membrane protein</topology>
    </subcellularLocation>
</comment>
<evidence type="ECO:0000256" key="1">
    <source>
        <dbReference type="ARBA" id="ARBA00004141"/>
    </source>
</evidence>
<feature type="domain" description="Vitamin K epoxide reductase" evidence="12">
    <location>
        <begin position="118"/>
        <end position="258"/>
    </location>
</feature>
<comment type="similarity">
    <text evidence="2">Belongs to the VKOR family.</text>
</comment>
<name>A9NUY7_PICSI</name>
<evidence type="ECO:0000256" key="9">
    <source>
        <dbReference type="ARBA" id="ARBA00023284"/>
    </source>
</evidence>
<dbReference type="Gene3D" id="3.40.30.10">
    <property type="entry name" value="Glutaredoxin"/>
    <property type="match status" value="1"/>
</dbReference>
<organism evidence="13">
    <name type="scientific">Picea sitchensis</name>
    <name type="common">Sitka spruce</name>
    <name type="synonym">Pinus sitchensis</name>
    <dbReference type="NCBI Taxonomy" id="3332"/>
    <lineage>
        <taxon>Eukaryota</taxon>
        <taxon>Viridiplantae</taxon>
        <taxon>Streptophyta</taxon>
        <taxon>Embryophyta</taxon>
        <taxon>Tracheophyta</taxon>
        <taxon>Spermatophyta</taxon>
        <taxon>Pinopsida</taxon>
        <taxon>Pinidae</taxon>
        <taxon>Conifers I</taxon>
        <taxon>Pinales</taxon>
        <taxon>Pinaceae</taxon>
        <taxon>Picea</taxon>
    </lineage>
</organism>
<dbReference type="InterPro" id="IPR038354">
    <property type="entry name" value="VKOR_sf"/>
</dbReference>
<evidence type="ECO:0000256" key="2">
    <source>
        <dbReference type="ARBA" id="ARBA00006214"/>
    </source>
</evidence>
<dbReference type="InterPro" id="IPR044698">
    <property type="entry name" value="VKOR/LTO1"/>
</dbReference>
<protein>
    <recommendedName>
        <fullName evidence="12">Vitamin K epoxide reductase domain-containing protein</fullName>
    </recommendedName>
</protein>
<dbReference type="CDD" id="cd12916">
    <property type="entry name" value="VKOR_1"/>
    <property type="match status" value="1"/>
</dbReference>
<feature type="transmembrane region" description="Helical" evidence="11">
    <location>
        <begin position="208"/>
        <end position="229"/>
    </location>
</feature>
<accession>A9NUY7</accession>
<evidence type="ECO:0000256" key="8">
    <source>
        <dbReference type="ARBA" id="ARBA00023157"/>
    </source>
</evidence>
<evidence type="ECO:0000256" key="5">
    <source>
        <dbReference type="ARBA" id="ARBA00022989"/>
    </source>
</evidence>
<feature type="transmembrane region" description="Helical" evidence="11">
    <location>
        <begin position="267"/>
        <end position="285"/>
    </location>
</feature>
<dbReference type="SMART" id="SM00756">
    <property type="entry name" value="VKc"/>
    <property type="match status" value="1"/>
</dbReference>
<keyword evidence="3 11" id="KW-0812">Transmembrane</keyword>
<sequence length="413" mass="44240">MAAASAIPLSTASFSTRTPNSETKISCNLSFSLTNKFSGASRYFGLSLFSKTVGHGFLPTDVLVQRVPQFKHFPIHASKSFPDGVGESKPAQLSPEKPEDASSLLNYSDEKQNENDWGISWYGWGAGLAGLGFMETTYLTFMKVTNSDVYCPVGGGSCGDVLNSGYASVFGVPLSLIGMAGYGIVALLGVQLSKRKTVFGIDGDKARWIFLGTISSMAAASAYFMYLLIVKLEGASCAYCVTSALLSLCLLLIALRDFRYRELQQVAALQISTAALVIAALSTAYNTSGSALAGLDNIDLPPVEPVVTSQSGPVAISLAKHLHSVGAKLYGAFWCSHCFEQKQMFGAEATNILDYVECYPNGYRKGVKIAKACEEANIQGFPTWIVKGQVLSGEQVFAELARVSGFDQEKLDK</sequence>
<evidence type="ECO:0000256" key="11">
    <source>
        <dbReference type="SAM" id="Phobius"/>
    </source>
</evidence>
<keyword evidence="8" id="KW-1015">Disulfide bond</keyword>
<evidence type="ECO:0000256" key="4">
    <source>
        <dbReference type="ARBA" id="ARBA00022719"/>
    </source>
</evidence>
<dbReference type="InterPro" id="IPR036249">
    <property type="entry name" value="Thioredoxin-like_sf"/>
</dbReference>
<feature type="transmembrane region" description="Helical" evidence="11">
    <location>
        <begin position="166"/>
        <end position="188"/>
    </location>
</feature>
<evidence type="ECO:0000256" key="10">
    <source>
        <dbReference type="SAM" id="MobiDB-lite"/>
    </source>
</evidence>
<keyword evidence="7 11" id="KW-0472">Membrane</keyword>
<dbReference type="GO" id="GO:0048038">
    <property type="term" value="F:quinone binding"/>
    <property type="evidence" value="ECO:0007669"/>
    <property type="project" value="UniProtKB-KW"/>
</dbReference>
<keyword evidence="4" id="KW-0874">Quinone</keyword>
<evidence type="ECO:0000256" key="6">
    <source>
        <dbReference type="ARBA" id="ARBA00023002"/>
    </source>
</evidence>
<keyword evidence="6" id="KW-0560">Oxidoreductase</keyword>
<dbReference type="EMBL" id="EF085141">
    <property type="protein sequence ID" value="ABK24448.1"/>
    <property type="molecule type" value="mRNA"/>
</dbReference>
<dbReference type="InterPro" id="IPR012932">
    <property type="entry name" value="VKOR"/>
</dbReference>
<dbReference type="Gene3D" id="1.20.1440.130">
    <property type="entry name" value="VKOR domain"/>
    <property type="match status" value="1"/>
</dbReference>
<reference evidence="13" key="1">
    <citation type="journal article" date="2008" name="BMC Genomics">
        <title>A conifer genomics resource of 200,000 spruce (Picea spp.) ESTs and 6,464 high-quality, sequence-finished full-length cDNAs for Sitka spruce (Picea sitchensis).</title>
        <authorList>
            <person name="Ralph S.G."/>
            <person name="Chun H.J."/>
            <person name="Kolosova N."/>
            <person name="Cooper D."/>
            <person name="Oddy C."/>
            <person name="Ritland C.E."/>
            <person name="Kirkpatrick R."/>
            <person name="Moore R."/>
            <person name="Barber S."/>
            <person name="Holt R.A."/>
            <person name="Jones S.J."/>
            <person name="Marra M.A."/>
            <person name="Douglas C.J."/>
            <person name="Ritland K."/>
            <person name="Bohlmann J."/>
        </authorList>
    </citation>
    <scope>NUCLEOTIDE SEQUENCE</scope>
    <source>
        <tissue evidence="13">Green portion of the leader tissue</tissue>
    </source>
</reference>
<proteinExistence type="evidence at transcript level"/>
<evidence type="ECO:0000313" key="13">
    <source>
        <dbReference type="EMBL" id="ABK24448.1"/>
    </source>
</evidence>
<dbReference type="Pfam" id="PF07884">
    <property type="entry name" value="VKOR"/>
    <property type="match status" value="1"/>
</dbReference>
<dbReference type="AlphaFoldDB" id="A9NUY7"/>
<evidence type="ECO:0000256" key="3">
    <source>
        <dbReference type="ARBA" id="ARBA00022692"/>
    </source>
</evidence>
<dbReference type="GO" id="GO:0016491">
    <property type="term" value="F:oxidoreductase activity"/>
    <property type="evidence" value="ECO:0007669"/>
    <property type="project" value="UniProtKB-KW"/>
</dbReference>
<feature type="region of interest" description="Disordered" evidence="10">
    <location>
        <begin position="81"/>
        <end position="102"/>
    </location>
</feature>
<evidence type="ECO:0000259" key="12">
    <source>
        <dbReference type="SMART" id="SM00756"/>
    </source>
</evidence>
<evidence type="ECO:0000256" key="7">
    <source>
        <dbReference type="ARBA" id="ARBA00023136"/>
    </source>
</evidence>
<dbReference type="PANTHER" id="PTHR34573:SF1">
    <property type="entry name" value="VITAMIN K EPOXIDE REDUCTASE DOMAIN-CONTAINING PROTEIN"/>
    <property type="match status" value="1"/>
</dbReference>
<keyword evidence="5 11" id="KW-1133">Transmembrane helix</keyword>
<feature type="transmembrane region" description="Helical" evidence="11">
    <location>
        <begin position="235"/>
        <end position="255"/>
    </location>
</feature>
<keyword evidence="9" id="KW-0676">Redox-active center</keyword>